<evidence type="ECO:0000256" key="6">
    <source>
        <dbReference type="ARBA" id="ARBA00031424"/>
    </source>
</evidence>
<accession>A0A379F819</accession>
<evidence type="ECO:0000256" key="7">
    <source>
        <dbReference type="ARBA" id="ARBA00033311"/>
    </source>
</evidence>
<gene>
    <name evidence="8" type="ORF">NCTC10376_01553</name>
</gene>
<name>A0A379F819_PROVU</name>
<protein>
    <recommendedName>
        <fullName evidence="4">dTDP-4-dehydrorhamnose 3,5-epimerase</fullName>
        <ecNumber evidence="3">5.1.3.13</ecNumber>
    </recommendedName>
    <alternativeName>
        <fullName evidence="6">Thymidine diphospho-4-keto-rhamnose 3,5-epimerase</fullName>
    </alternativeName>
    <alternativeName>
        <fullName evidence="5">dTDP-4-keto-6-deoxyglucose 3,5-epimerase</fullName>
    </alternativeName>
    <alternativeName>
        <fullName evidence="7">dTDP-6-deoxy-D-xylo-4-hexulose 3,5-epimerase</fullName>
    </alternativeName>
</protein>
<dbReference type="RefSeq" id="WP_115370512.1">
    <property type="nucleotide sequence ID" value="NZ_CP033736.1"/>
</dbReference>
<dbReference type="EC" id="5.1.3.13" evidence="3"/>
<dbReference type="InterPro" id="IPR014710">
    <property type="entry name" value="RmlC-like_jellyroll"/>
</dbReference>
<evidence type="ECO:0000256" key="3">
    <source>
        <dbReference type="ARBA" id="ARBA00012098"/>
    </source>
</evidence>
<dbReference type="Pfam" id="PF00908">
    <property type="entry name" value="dTDP_sugar_isom"/>
    <property type="match status" value="1"/>
</dbReference>
<dbReference type="PANTHER" id="PTHR21047">
    <property type="entry name" value="DTDP-6-DEOXY-D-GLUCOSE-3,5 EPIMERASE"/>
    <property type="match status" value="1"/>
</dbReference>
<evidence type="ECO:0000313" key="9">
    <source>
        <dbReference type="Proteomes" id="UP000254331"/>
    </source>
</evidence>
<reference evidence="8 9" key="1">
    <citation type="submission" date="2018-06" db="EMBL/GenBank/DDBJ databases">
        <authorList>
            <consortium name="Pathogen Informatics"/>
            <person name="Doyle S."/>
        </authorList>
    </citation>
    <scope>NUCLEOTIDE SEQUENCE [LARGE SCALE GENOMIC DNA]</scope>
    <source>
        <strain evidence="8 9">NCTC10376</strain>
    </source>
</reference>
<evidence type="ECO:0000313" key="8">
    <source>
        <dbReference type="EMBL" id="SUC15696.1"/>
    </source>
</evidence>
<dbReference type="SUPFAM" id="SSF51182">
    <property type="entry name" value="RmlC-like cupins"/>
    <property type="match status" value="2"/>
</dbReference>
<dbReference type="PANTHER" id="PTHR21047:SF2">
    <property type="entry name" value="THYMIDINE DIPHOSPHO-4-KETO-RHAMNOSE 3,5-EPIMERASE"/>
    <property type="match status" value="1"/>
</dbReference>
<comment type="catalytic activity">
    <reaction evidence="1">
        <text>dTDP-4-dehydro-6-deoxy-alpha-D-glucose = dTDP-4-dehydro-beta-L-rhamnose</text>
        <dbReference type="Rhea" id="RHEA:16969"/>
        <dbReference type="ChEBI" id="CHEBI:57649"/>
        <dbReference type="ChEBI" id="CHEBI:62830"/>
        <dbReference type="EC" id="5.1.3.13"/>
    </reaction>
</comment>
<proteinExistence type="predicted"/>
<evidence type="ECO:0000256" key="4">
    <source>
        <dbReference type="ARBA" id="ARBA00019595"/>
    </source>
</evidence>
<dbReference type="EMBL" id="UGTW01000001">
    <property type="protein sequence ID" value="SUC15696.1"/>
    <property type="molecule type" value="Genomic_DNA"/>
</dbReference>
<evidence type="ECO:0000256" key="5">
    <source>
        <dbReference type="ARBA" id="ARBA00029758"/>
    </source>
</evidence>
<dbReference type="InterPro" id="IPR011051">
    <property type="entry name" value="RmlC_Cupin_sf"/>
</dbReference>
<dbReference type="GO" id="GO:0005829">
    <property type="term" value="C:cytosol"/>
    <property type="evidence" value="ECO:0007669"/>
    <property type="project" value="TreeGrafter"/>
</dbReference>
<dbReference type="Proteomes" id="UP000254331">
    <property type="component" value="Unassembled WGS sequence"/>
</dbReference>
<dbReference type="InterPro" id="IPR000888">
    <property type="entry name" value="RmlC-like"/>
</dbReference>
<evidence type="ECO:0000256" key="2">
    <source>
        <dbReference type="ARBA" id="ARBA00001997"/>
    </source>
</evidence>
<dbReference type="GO" id="GO:0008830">
    <property type="term" value="F:dTDP-4-dehydrorhamnose 3,5-epimerase activity"/>
    <property type="evidence" value="ECO:0007669"/>
    <property type="project" value="UniProtKB-EC"/>
</dbReference>
<dbReference type="GO" id="GO:0000271">
    <property type="term" value="P:polysaccharide biosynthetic process"/>
    <property type="evidence" value="ECO:0007669"/>
    <property type="project" value="TreeGrafter"/>
</dbReference>
<comment type="function">
    <text evidence="2">Catalyzes the epimerization of the C3' and C5'positions of dTDP-6-deoxy-D-xylo-4-hexulose, forming dTDP-6-deoxy-L-lyxo-4-hexulose.</text>
</comment>
<sequence length="430" mass="49804">MNKDIINLNKDINIVGLHWISRWRVNNGRKDSYVIPFATTYPINIIYHGSDEFKYGQYGIHLGQQDTLTFLGDENRKVLAKFIDCRKYSPTFKSVLSFYITPSSARTLIIPPGVAHTFHHLENIFTLNSYTLFLPTLEKLFCKDLTWSPNNDVINLPEDINIDDIEGYEPMTEEASDLVYHRIADIQSELLNKHEFLHSETRKIRLDNGDTVNLRFRERIAKNQRMKLPLSTIMGVAFREMPTMQTGKESGIVPLTRKSPMYLVDHGPEDYDFDSYGLHLGQEDHLIFLGETSCDITLKLVDMRKNSPTLFYEDEITFNPTPNLELVIPCGVAHALFNMANVITVNRPVIYLDKEKEYIPGHDVIDWKIANKNYQSYSINKIEADLNYYQFIVSKQEEIIKQQPTHHTPKSIIVYDENNNPIKVLIKEKV</sequence>
<organism evidence="8 9">
    <name type="scientific">Proteus vulgaris</name>
    <dbReference type="NCBI Taxonomy" id="585"/>
    <lineage>
        <taxon>Bacteria</taxon>
        <taxon>Pseudomonadati</taxon>
        <taxon>Pseudomonadota</taxon>
        <taxon>Gammaproteobacteria</taxon>
        <taxon>Enterobacterales</taxon>
        <taxon>Morganellaceae</taxon>
        <taxon>Proteus</taxon>
    </lineage>
</organism>
<dbReference type="AlphaFoldDB" id="A0A379F819"/>
<evidence type="ECO:0000256" key="1">
    <source>
        <dbReference type="ARBA" id="ARBA00001298"/>
    </source>
</evidence>
<dbReference type="Gene3D" id="2.60.120.10">
    <property type="entry name" value="Jelly Rolls"/>
    <property type="match status" value="2"/>
</dbReference>